<accession>E1IDJ7</accession>
<dbReference type="HOGENOM" id="CLU_758298_0_0_0"/>
<feature type="domain" description="CHAT" evidence="1">
    <location>
        <begin position="57"/>
        <end position="340"/>
    </location>
</feature>
<dbReference type="EMBL" id="ADVR01000042">
    <property type="protein sequence ID" value="EFO80705.1"/>
    <property type="molecule type" value="Genomic_DNA"/>
</dbReference>
<evidence type="ECO:0000313" key="3">
    <source>
        <dbReference type="Proteomes" id="UP000054010"/>
    </source>
</evidence>
<sequence>MDTATLEIGLFPANGGIVADIRFAPSATATDQVLGRSLPVAIDAAQLCALTLDPTIYAQELTAMLFQDERAATAWKHARTYSDTVEVPLHVRIRIADDLPFLHDIRWELLRDPNTNEDLSRSGRVWISRTLDRLNNTQRERPNRKMIRTLVALSSPSDLSRFGLASIEQRVGLQAAQALHPLPTMLLDGSARHYANLETLSRGLWRYPGLLVVFAHGLRTNGDTMLVMQDDEGQRQMVPASEFIEMLGGLPHMPVAVILISCMSGGLGNSADENLTSLGERLSRRGISAVLALAGLASMNLTETFVPTLLANLAHEGDILTALGQARASLHVDRWSPRLWLNGRDGQLWDEPKGQRWLVGAGLWG</sequence>
<gene>
    <name evidence="2" type="ORF">OSCT_1398</name>
</gene>
<comment type="caution">
    <text evidence="2">The sequence shown here is derived from an EMBL/GenBank/DDBJ whole genome shotgun (WGS) entry which is preliminary data.</text>
</comment>
<name>E1IDJ7_9CHLR</name>
<organism evidence="2 3">
    <name type="scientific">Oscillochloris trichoides DG-6</name>
    <dbReference type="NCBI Taxonomy" id="765420"/>
    <lineage>
        <taxon>Bacteria</taxon>
        <taxon>Bacillati</taxon>
        <taxon>Chloroflexota</taxon>
        <taxon>Chloroflexia</taxon>
        <taxon>Chloroflexales</taxon>
        <taxon>Chloroflexineae</taxon>
        <taxon>Oscillochloridaceae</taxon>
        <taxon>Oscillochloris</taxon>
    </lineage>
</organism>
<dbReference type="eggNOG" id="COG4995">
    <property type="taxonomic scope" value="Bacteria"/>
</dbReference>
<protein>
    <recommendedName>
        <fullName evidence="1">CHAT domain-containing protein</fullName>
    </recommendedName>
</protein>
<reference evidence="2 3" key="1">
    <citation type="journal article" date="2011" name="J. Bacteriol.">
        <title>Draft genome sequence of the anoxygenic filamentous phototrophic bacterium Oscillochloris trichoides subsp. DG-6.</title>
        <authorList>
            <person name="Kuznetsov B.B."/>
            <person name="Ivanovsky R.N."/>
            <person name="Keppen O.I."/>
            <person name="Sukhacheva M.V."/>
            <person name="Bumazhkin B.K."/>
            <person name="Patutina E.O."/>
            <person name="Beletsky A.V."/>
            <person name="Mardanov A.V."/>
            <person name="Baslerov R.V."/>
            <person name="Panteleeva A.N."/>
            <person name="Kolganova T.V."/>
            <person name="Ravin N.V."/>
            <person name="Skryabin K.G."/>
        </authorList>
    </citation>
    <scope>NUCLEOTIDE SEQUENCE [LARGE SCALE GENOMIC DNA]</scope>
    <source>
        <strain evidence="2 3">DG-6</strain>
    </source>
</reference>
<evidence type="ECO:0000259" key="1">
    <source>
        <dbReference type="Pfam" id="PF12770"/>
    </source>
</evidence>
<proteinExistence type="predicted"/>
<evidence type="ECO:0000313" key="2">
    <source>
        <dbReference type="EMBL" id="EFO80705.1"/>
    </source>
</evidence>
<keyword evidence="3" id="KW-1185">Reference proteome</keyword>
<dbReference type="OrthoDB" id="163100at2"/>
<dbReference type="Pfam" id="PF12770">
    <property type="entry name" value="CHAT"/>
    <property type="match status" value="1"/>
</dbReference>
<dbReference type="Proteomes" id="UP000054010">
    <property type="component" value="Unassembled WGS sequence"/>
</dbReference>
<dbReference type="InterPro" id="IPR024983">
    <property type="entry name" value="CHAT_dom"/>
</dbReference>
<dbReference type="AlphaFoldDB" id="E1IDJ7"/>